<sequence>MESIFICPKCRAALTISTDHYDCQNCRAQWPISAGVVKLSEKLSYWSLLPQELFQDFLAEAEAKGWREAIVSSNQQQVRELLTFTDSPSRADGSFYLSLTDESRVLDLGPGWGSYTFAISPRVKEIVAADTNNEALRFISLRARQSKISNITPALIEPLDYARLPFADNAFDAVIMNGVLEWVGAYLAQGDPLKIQSACLKETARVLKPGGEIWLGIENRFGLRYFYGAPDDHLLYYAPEKRLAYTTLMPRLLADLVTRQKLGRPYRTYTHSLWGLKRLLNRAGLDRLEFYYPEDDYRALSTRIIPVEAMEAKRQVGSKIKNQLVAGLVKTFDLEPALCDSYFVLGGKTK</sequence>
<gene>
    <name evidence="2" type="ORF">A3K49_00980</name>
</gene>
<accession>A0A1F4T684</accession>
<evidence type="ECO:0000259" key="1">
    <source>
        <dbReference type="Pfam" id="PF08241"/>
    </source>
</evidence>
<dbReference type="Gene3D" id="3.40.50.150">
    <property type="entry name" value="Vaccinia Virus protein VP39"/>
    <property type="match status" value="1"/>
</dbReference>
<dbReference type="InterPro" id="IPR050508">
    <property type="entry name" value="Methyltransf_Superfamily"/>
</dbReference>
<comment type="caution">
    <text evidence="2">The sequence shown here is derived from an EMBL/GenBank/DDBJ whole genome shotgun (WGS) entry which is preliminary data.</text>
</comment>
<dbReference type="SUPFAM" id="SSF53335">
    <property type="entry name" value="S-adenosyl-L-methionine-dependent methyltransferases"/>
    <property type="match status" value="1"/>
</dbReference>
<dbReference type="InterPro" id="IPR013216">
    <property type="entry name" value="Methyltransf_11"/>
</dbReference>
<dbReference type="AlphaFoldDB" id="A0A1F4T684"/>
<evidence type="ECO:0000313" key="2">
    <source>
        <dbReference type="EMBL" id="OGC27583.1"/>
    </source>
</evidence>
<dbReference type="GO" id="GO:0008757">
    <property type="term" value="F:S-adenosylmethionine-dependent methyltransferase activity"/>
    <property type="evidence" value="ECO:0007669"/>
    <property type="project" value="InterPro"/>
</dbReference>
<organism evidence="2 3">
    <name type="scientific">candidate division WOR-1 bacterium RIFOXYC12_FULL_54_18</name>
    <dbReference type="NCBI Taxonomy" id="1802584"/>
    <lineage>
        <taxon>Bacteria</taxon>
        <taxon>Bacillati</taxon>
        <taxon>Saganbacteria</taxon>
    </lineage>
</organism>
<protein>
    <recommendedName>
        <fullName evidence="1">Methyltransferase type 11 domain-containing protein</fullName>
    </recommendedName>
</protein>
<dbReference type="Proteomes" id="UP000178602">
    <property type="component" value="Unassembled WGS sequence"/>
</dbReference>
<feature type="domain" description="Methyltransferase type 11" evidence="1">
    <location>
        <begin position="106"/>
        <end position="214"/>
    </location>
</feature>
<dbReference type="Pfam" id="PF08241">
    <property type="entry name" value="Methyltransf_11"/>
    <property type="match status" value="1"/>
</dbReference>
<proteinExistence type="predicted"/>
<evidence type="ECO:0000313" key="3">
    <source>
        <dbReference type="Proteomes" id="UP000178602"/>
    </source>
</evidence>
<dbReference type="EMBL" id="MEUG01000001">
    <property type="protein sequence ID" value="OGC27583.1"/>
    <property type="molecule type" value="Genomic_DNA"/>
</dbReference>
<name>A0A1F4T684_UNCSA</name>
<dbReference type="CDD" id="cd02440">
    <property type="entry name" value="AdoMet_MTases"/>
    <property type="match status" value="1"/>
</dbReference>
<dbReference type="InterPro" id="IPR029063">
    <property type="entry name" value="SAM-dependent_MTases_sf"/>
</dbReference>
<reference evidence="2 3" key="1">
    <citation type="journal article" date="2016" name="Nat. Commun.">
        <title>Thousands of microbial genomes shed light on interconnected biogeochemical processes in an aquifer system.</title>
        <authorList>
            <person name="Anantharaman K."/>
            <person name="Brown C.T."/>
            <person name="Hug L.A."/>
            <person name="Sharon I."/>
            <person name="Castelle C.J."/>
            <person name="Probst A.J."/>
            <person name="Thomas B.C."/>
            <person name="Singh A."/>
            <person name="Wilkins M.J."/>
            <person name="Karaoz U."/>
            <person name="Brodie E.L."/>
            <person name="Williams K.H."/>
            <person name="Hubbard S.S."/>
            <person name="Banfield J.F."/>
        </authorList>
    </citation>
    <scope>NUCLEOTIDE SEQUENCE [LARGE SCALE GENOMIC DNA]</scope>
</reference>
<dbReference type="PANTHER" id="PTHR42912">
    <property type="entry name" value="METHYLTRANSFERASE"/>
    <property type="match status" value="1"/>
</dbReference>